<keyword evidence="2" id="KW-0677">Repeat</keyword>
<reference evidence="3 4" key="1">
    <citation type="submission" date="2017-04" db="EMBL/GenBank/DDBJ databases">
        <title>Draft genome sequence of Marssonina coronaria NL1: causal agent of apple blotch.</title>
        <authorList>
            <person name="Cheng Q."/>
        </authorList>
    </citation>
    <scope>NUCLEOTIDE SEQUENCE [LARGE SCALE GENOMIC DNA]</scope>
    <source>
        <strain evidence="3 4">NL1</strain>
    </source>
</reference>
<name>A0A218Z800_9HELO</name>
<evidence type="ECO:0000256" key="1">
    <source>
        <dbReference type="ARBA" id="ARBA00022574"/>
    </source>
</evidence>
<dbReference type="Proteomes" id="UP000242519">
    <property type="component" value="Unassembled WGS sequence"/>
</dbReference>
<protein>
    <recommendedName>
        <fullName evidence="5">Myocyte-specific enhancer factor 2d</fullName>
    </recommendedName>
</protein>
<dbReference type="EMBL" id="MZNU01000160">
    <property type="protein sequence ID" value="OWP03882.1"/>
    <property type="molecule type" value="Genomic_DNA"/>
</dbReference>
<keyword evidence="1" id="KW-0853">WD repeat</keyword>
<dbReference type="InParanoid" id="A0A218Z800"/>
<evidence type="ECO:0000256" key="2">
    <source>
        <dbReference type="ARBA" id="ARBA00022737"/>
    </source>
</evidence>
<sequence>MALPIRDIPGYYFDNEKNKYFKIQPQGPASSAYSERDVKRRKLRDEKEVAIVKEKQRQAGRIQRSKILEDPLFGGVLTREYGYAGFDPAVIVAGGLMRCGTLCTKYHGTTDIIELMRPQQSIPLFTVGRRPDYGSSVVKICYAQESRFRMIRTAVGTLNRLSVIDRYNTFGDYSEYYAHEGEPTSISENESSQQLAVTRLSGSLEDGIDIHFNPMGIGLHDETGNLSYSQRVSIGPGYTRGNRVSMYSSTAAPPSSSLLFAFGSSQGILAAEKKEYNTTWLTPKPSEDPTQSDDLFALAFITSTPSVLLSGGRKGLLKITDLRVPVFGLDADTIIHPSTITHVQVLDTHRIIVNGLNSSLCQYDLRFRKNDTTRSIIKKKATAQRNITPTRSILRYKDFQNDATVQIGFDVDLDSGIVAAGQEFDEFHTSVQLFSLHGGHKLDSPNVSEYLPESEVGRVVKCLRFAQDSDAGIKSLYVGRGLDIQRYAWGEDTNESERKVVLDYEN</sequence>
<dbReference type="STRING" id="503106.A0A218Z800"/>
<comment type="caution">
    <text evidence="3">The sequence shown here is derived from an EMBL/GenBank/DDBJ whole genome shotgun (WGS) entry which is preliminary data.</text>
</comment>
<evidence type="ECO:0000313" key="3">
    <source>
        <dbReference type="EMBL" id="OWP03882.1"/>
    </source>
</evidence>
<accession>A0A218Z800</accession>
<dbReference type="InterPro" id="IPR036322">
    <property type="entry name" value="WD40_repeat_dom_sf"/>
</dbReference>
<evidence type="ECO:0008006" key="5">
    <source>
        <dbReference type="Google" id="ProtNLM"/>
    </source>
</evidence>
<dbReference type="OrthoDB" id="128867at2759"/>
<keyword evidence="4" id="KW-1185">Reference proteome</keyword>
<gene>
    <name evidence="3" type="ORF">B2J93_4824</name>
</gene>
<dbReference type="InterPro" id="IPR052254">
    <property type="entry name" value="CUL4-DDB1_E3_ligase_receptor"/>
</dbReference>
<dbReference type="SUPFAM" id="SSF50978">
    <property type="entry name" value="WD40 repeat-like"/>
    <property type="match status" value="1"/>
</dbReference>
<dbReference type="PANTHER" id="PTHR44472">
    <property type="entry name" value="DDB1- AND CUL4-ASSOCIATED FACTOR 4-RELATED"/>
    <property type="match status" value="1"/>
</dbReference>
<dbReference type="PANTHER" id="PTHR44472:SF1">
    <property type="entry name" value="DDB1 AND CUL4 ASSOCIATED FACTOR 4"/>
    <property type="match status" value="1"/>
</dbReference>
<organism evidence="3 4">
    <name type="scientific">Diplocarpon coronariae</name>
    <dbReference type="NCBI Taxonomy" id="2795749"/>
    <lineage>
        <taxon>Eukaryota</taxon>
        <taxon>Fungi</taxon>
        <taxon>Dikarya</taxon>
        <taxon>Ascomycota</taxon>
        <taxon>Pezizomycotina</taxon>
        <taxon>Leotiomycetes</taxon>
        <taxon>Helotiales</taxon>
        <taxon>Drepanopezizaceae</taxon>
        <taxon>Diplocarpon</taxon>
    </lineage>
</organism>
<dbReference type="AlphaFoldDB" id="A0A218Z800"/>
<evidence type="ECO:0000313" key="4">
    <source>
        <dbReference type="Proteomes" id="UP000242519"/>
    </source>
</evidence>
<proteinExistence type="predicted"/>
<dbReference type="GO" id="GO:0080008">
    <property type="term" value="C:Cul4-RING E3 ubiquitin ligase complex"/>
    <property type="evidence" value="ECO:0007669"/>
    <property type="project" value="TreeGrafter"/>
</dbReference>